<sequence>MSLTDAKGIRSEEVGKFASVSHGKFLGQSIMSRELSIVNDGDVPERATARLALRGDVLQTYNDNKQILVAHFDQAITDVVDDPTPCWAGSGKVAGSHLTKMRRRAVDRLARLRAAAQGNVAFENSQVQAEGDLPPQKEYHHLLSTGELADFWAVHLADCIYQFLSPVNGVVDIRRLLNDDPVVREFHEFVFRQTCISGYSDQLAAAAG</sequence>
<comment type="caution">
    <text evidence="1">The sequence shown here is derived from an EMBL/GenBank/DDBJ whole genome shotgun (WGS) entry which is preliminary data.</text>
</comment>
<reference evidence="1 2" key="1">
    <citation type="submission" date="2017-03" db="EMBL/GenBank/DDBJ databases">
        <title>Genomes of endolithic fungi from Antarctica.</title>
        <authorList>
            <person name="Coleine C."/>
            <person name="Masonjones S."/>
            <person name="Stajich J.E."/>
        </authorList>
    </citation>
    <scope>NUCLEOTIDE SEQUENCE [LARGE SCALE GENOMIC DNA]</scope>
    <source>
        <strain evidence="1 2">CCFEE 5184</strain>
    </source>
</reference>
<name>A0A4U0WNU4_9PEZI</name>
<evidence type="ECO:0000313" key="2">
    <source>
        <dbReference type="Proteomes" id="UP000309340"/>
    </source>
</evidence>
<gene>
    <name evidence="1" type="ORF">B0A55_08630</name>
</gene>
<accession>A0A4U0WNU4</accession>
<organism evidence="1 2">
    <name type="scientific">Friedmanniomyces simplex</name>
    <dbReference type="NCBI Taxonomy" id="329884"/>
    <lineage>
        <taxon>Eukaryota</taxon>
        <taxon>Fungi</taxon>
        <taxon>Dikarya</taxon>
        <taxon>Ascomycota</taxon>
        <taxon>Pezizomycotina</taxon>
        <taxon>Dothideomycetes</taxon>
        <taxon>Dothideomycetidae</taxon>
        <taxon>Mycosphaerellales</taxon>
        <taxon>Teratosphaeriaceae</taxon>
        <taxon>Friedmanniomyces</taxon>
    </lineage>
</organism>
<dbReference type="AlphaFoldDB" id="A0A4U0WNU4"/>
<evidence type="ECO:0000313" key="1">
    <source>
        <dbReference type="EMBL" id="TKA64952.1"/>
    </source>
</evidence>
<proteinExistence type="predicted"/>
<keyword evidence="2" id="KW-1185">Reference proteome</keyword>
<dbReference type="Proteomes" id="UP000309340">
    <property type="component" value="Unassembled WGS sequence"/>
</dbReference>
<protein>
    <submittedName>
        <fullName evidence="1">Uncharacterized protein</fullName>
    </submittedName>
</protein>
<dbReference type="EMBL" id="NAJQ01000780">
    <property type="protein sequence ID" value="TKA64952.1"/>
    <property type="molecule type" value="Genomic_DNA"/>
</dbReference>